<evidence type="ECO:0000313" key="3">
    <source>
        <dbReference type="Proteomes" id="UP000215185"/>
    </source>
</evidence>
<dbReference type="KEGG" id="smen:SAMEA4412692_1835"/>
<keyword evidence="1" id="KW-0472">Membrane</keyword>
<feature type="transmembrane region" description="Helical" evidence="1">
    <location>
        <begin position="91"/>
        <end position="110"/>
    </location>
</feature>
<dbReference type="STRING" id="1123308.GCA_000380085_00996"/>
<keyword evidence="3" id="KW-1185">Reference proteome</keyword>
<dbReference type="Proteomes" id="UP000215185">
    <property type="component" value="Chromosome 1"/>
</dbReference>
<reference evidence="2 3" key="1">
    <citation type="submission" date="2017-06" db="EMBL/GenBank/DDBJ databases">
        <authorList>
            <consortium name="Pathogen Informatics"/>
        </authorList>
    </citation>
    <scope>NUCLEOTIDE SEQUENCE [LARGE SCALE GENOMIC DNA]</scope>
    <source>
        <strain evidence="2 3">NCTC13788</strain>
    </source>
</reference>
<dbReference type="EMBL" id="LT906439">
    <property type="protein sequence ID" value="SNU90378.1"/>
    <property type="molecule type" value="Genomic_DNA"/>
</dbReference>
<dbReference type="PANTHER" id="PTHR37314">
    <property type="entry name" value="SLR0142 PROTEIN"/>
    <property type="match status" value="1"/>
</dbReference>
<name>A0A239SZS7_9STRE</name>
<dbReference type="AlphaFoldDB" id="A0A239SZS7"/>
<proteinExistence type="predicted"/>
<evidence type="ECO:0000256" key="1">
    <source>
        <dbReference type="SAM" id="Phobius"/>
    </source>
</evidence>
<evidence type="ECO:0000313" key="2">
    <source>
        <dbReference type="EMBL" id="SNU90378.1"/>
    </source>
</evidence>
<dbReference type="Pfam" id="PF06912">
    <property type="entry name" value="DUF1275"/>
    <property type="match status" value="1"/>
</dbReference>
<gene>
    <name evidence="2" type="ORF">SAMEA4412692_01835</name>
</gene>
<keyword evidence="1" id="KW-1133">Transmembrane helix</keyword>
<feature type="transmembrane region" description="Helical" evidence="1">
    <location>
        <begin position="60"/>
        <end position="79"/>
    </location>
</feature>
<dbReference type="InterPro" id="IPR010699">
    <property type="entry name" value="DUF1275"/>
</dbReference>
<protein>
    <submittedName>
        <fullName evidence="2">Membrane protein</fullName>
    </submittedName>
</protein>
<keyword evidence="1" id="KW-0812">Transmembrane</keyword>
<dbReference type="eggNOG" id="COG3619">
    <property type="taxonomic scope" value="Bacteria"/>
</dbReference>
<organism evidence="2 3">
    <name type="scientific">Streptococcus merionis</name>
    <dbReference type="NCBI Taxonomy" id="400065"/>
    <lineage>
        <taxon>Bacteria</taxon>
        <taxon>Bacillati</taxon>
        <taxon>Bacillota</taxon>
        <taxon>Bacilli</taxon>
        <taxon>Lactobacillales</taxon>
        <taxon>Streptococcaceae</taxon>
        <taxon>Streptococcus</taxon>
    </lineage>
</organism>
<feature type="transmembrane region" description="Helical" evidence="1">
    <location>
        <begin position="199"/>
        <end position="216"/>
    </location>
</feature>
<feature type="transmembrane region" description="Helical" evidence="1">
    <location>
        <begin position="173"/>
        <end position="193"/>
    </location>
</feature>
<accession>A0A239SZS7</accession>
<sequence length="226" mass="25923">MKRKKYRLYEGFRVATLLTFVSGYIDAYTFHTQGQRFAAVQTGNLIYFAMALAEQNWVRVFDYAVPLLVFSFGQWFNYAIRRHITVSNLRWHAFGSHMMLIILVLTALTANHLPPTLTITGLSFFASIQVDTFKRLRGAPYGNVMMTGNIKNAAHLLSKGFLEKNRQFKKEGLLVYGVILSFVVGIIISTYVTSHFEEYALYLAIIPVLLLNYWLINEKEGPHPQK</sequence>
<dbReference type="PANTHER" id="PTHR37314:SF4">
    <property type="entry name" value="UPF0700 TRANSMEMBRANE PROTEIN YOAK"/>
    <property type="match status" value="1"/>
</dbReference>